<accession>A0A6J4H8R8</accession>
<evidence type="ECO:0000313" key="2">
    <source>
        <dbReference type="EMBL" id="CAA9218037.1"/>
    </source>
</evidence>
<evidence type="ECO:0000256" key="1">
    <source>
        <dbReference type="SAM" id="MobiDB-lite"/>
    </source>
</evidence>
<feature type="region of interest" description="Disordered" evidence="1">
    <location>
        <begin position="83"/>
        <end position="110"/>
    </location>
</feature>
<sequence>TAERTRPAWSLLEGTAYFACLVVLCEPTLRHPDSPWIPTSQQVADRLYERGLVPERRTADWVDRRLDDVRAKLPVGERPWSAVRARNASTAEQQQALARERSGAPRRGGRKEQLVEFAVSSGIVTLETVHRLLG</sequence>
<feature type="non-terminal residue" evidence="2">
    <location>
        <position position="1"/>
    </location>
</feature>
<dbReference type="AlphaFoldDB" id="A0A6J4H8R8"/>
<gene>
    <name evidence="2" type="ORF">AVDCRST_MAG41-360</name>
</gene>
<reference evidence="2" key="1">
    <citation type="submission" date="2020-02" db="EMBL/GenBank/DDBJ databases">
        <authorList>
            <person name="Meier V. D."/>
        </authorList>
    </citation>
    <scope>NUCLEOTIDE SEQUENCE</scope>
    <source>
        <strain evidence="2">AVDCRST_MAG41</strain>
    </source>
</reference>
<feature type="compositionally biased region" description="Polar residues" evidence="1">
    <location>
        <begin position="87"/>
        <end position="96"/>
    </location>
</feature>
<name>A0A6J4H8R8_9ACTN</name>
<dbReference type="EMBL" id="CADCTP010000030">
    <property type="protein sequence ID" value="CAA9218037.1"/>
    <property type="molecule type" value="Genomic_DNA"/>
</dbReference>
<proteinExistence type="predicted"/>
<organism evidence="2">
    <name type="scientific">uncultured Mycobacteriales bacterium</name>
    <dbReference type="NCBI Taxonomy" id="581187"/>
    <lineage>
        <taxon>Bacteria</taxon>
        <taxon>Bacillati</taxon>
        <taxon>Actinomycetota</taxon>
        <taxon>Actinomycetes</taxon>
        <taxon>Mycobacteriales</taxon>
        <taxon>environmental samples</taxon>
    </lineage>
</organism>
<protein>
    <submittedName>
        <fullName evidence="2">Uncharacterized protein</fullName>
    </submittedName>
</protein>